<accession>A0A0V8JLP6</accession>
<keyword evidence="4" id="KW-1185">Reference proteome</keyword>
<dbReference type="PIRSF" id="PIRSF012569">
    <property type="entry name" value="UCP012569"/>
    <property type="match status" value="1"/>
</dbReference>
<name>A0A0V8JLP6_9BACI</name>
<evidence type="ECO:0000259" key="1">
    <source>
        <dbReference type="Pfam" id="PF13349"/>
    </source>
</evidence>
<protein>
    <submittedName>
        <fullName evidence="3">Uncharacterized protein</fullName>
    </submittedName>
</protein>
<dbReference type="Pfam" id="PF13349">
    <property type="entry name" value="DUF4097"/>
    <property type="match status" value="1"/>
</dbReference>
<organism evidence="3 4">
    <name type="scientific">Priestia veravalensis</name>
    <dbReference type="NCBI Taxonomy" id="1414648"/>
    <lineage>
        <taxon>Bacteria</taxon>
        <taxon>Bacillati</taxon>
        <taxon>Bacillota</taxon>
        <taxon>Bacilli</taxon>
        <taxon>Bacillales</taxon>
        <taxon>Bacillaceae</taxon>
        <taxon>Priestia</taxon>
    </lineage>
</organism>
<gene>
    <name evidence="3" type="ORF">AS180_10430</name>
</gene>
<evidence type="ECO:0000313" key="3">
    <source>
        <dbReference type="EMBL" id="KSU87913.1"/>
    </source>
</evidence>
<proteinExistence type="predicted"/>
<dbReference type="Gene3D" id="2.160.20.120">
    <property type="match status" value="1"/>
</dbReference>
<dbReference type="Pfam" id="PF22746">
    <property type="entry name" value="SHOCT-like_DUF2089-C"/>
    <property type="match status" value="1"/>
</dbReference>
<dbReference type="InterPro" id="IPR025164">
    <property type="entry name" value="Toastrack_DUF4097"/>
</dbReference>
<evidence type="ECO:0000259" key="2">
    <source>
        <dbReference type="Pfam" id="PF22746"/>
    </source>
</evidence>
<dbReference type="InterPro" id="IPR053959">
    <property type="entry name" value="YvlB/LiaX_N"/>
</dbReference>
<dbReference type="AlphaFoldDB" id="A0A0V8JLP6"/>
<sequence>MLEKRKQILQMVEEGKLTVDEALTLLNSLEANPEPTVKVNASSELTPYVGKSSSSSSTFKPSSASFKEKLFSFVDQTVKKVKDVDLDFNFGPSVKVQHIFQQTEAYIQAIDIDIANGSVKVKPWGSPDVRIECESDVYKVEGQEQARQAFLKDVLFSIENGKLKFNVQKKHMKVKATVYIPETEYERVNVRVFNGPIEGERLNVRELKAKTANGLIRFYEVNSGQLEAETSNGHIELSRVFSSKCEMETINGSIKFDGDYKKIDAQTFNGDIEGYLKGERVELAFLKTTTGHIELYTPSHLGIEGDLKSNLGKFVCNLPQMEVIEEKKETVMKQMRFRAYLETAKSYKLLAESKAGSITIK</sequence>
<evidence type="ECO:0000313" key="4">
    <source>
        <dbReference type="Proteomes" id="UP000053681"/>
    </source>
</evidence>
<feature type="domain" description="DUF4097" evidence="1">
    <location>
        <begin position="108"/>
        <end position="331"/>
    </location>
</feature>
<dbReference type="RefSeq" id="WP_025907409.1">
    <property type="nucleotide sequence ID" value="NZ_KQ758648.1"/>
</dbReference>
<feature type="domain" description="YvlB/LiaX N-terminal" evidence="2">
    <location>
        <begin position="3"/>
        <end position="34"/>
    </location>
</feature>
<dbReference type="Proteomes" id="UP000053681">
    <property type="component" value="Unassembled WGS sequence"/>
</dbReference>
<comment type="caution">
    <text evidence="3">The sequence shown here is derived from an EMBL/GenBank/DDBJ whole genome shotgun (WGS) entry which is preliminary data.</text>
</comment>
<dbReference type="EMBL" id="LNQP01000032">
    <property type="protein sequence ID" value="KSU87913.1"/>
    <property type="molecule type" value="Genomic_DNA"/>
</dbReference>
<dbReference type="GeneID" id="93684281"/>
<dbReference type="InterPro" id="IPR016599">
    <property type="entry name" value="UCP012569"/>
</dbReference>
<reference evidence="3 4" key="1">
    <citation type="submission" date="2015-11" db="EMBL/GenBank/DDBJ databases">
        <title>Bacillus caseinolyticus sp nov.</title>
        <authorList>
            <person name="Dastager S.G."/>
            <person name="Mawlankar R."/>
        </authorList>
    </citation>
    <scope>NUCLEOTIDE SEQUENCE [LARGE SCALE GENOMIC DNA]</scope>
    <source>
        <strain evidence="3 4">SGD-V-76</strain>
    </source>
</reference>